<keyword evidence="2" id="KW-1185">Reference proteome</keyword>
<evidence type="ECO:0000313" key="1">
    <source>
        <dbReference type="EMBL" id="KPM33804.1"/>
    </source>
</evidence>
<name>A0A0N8H4M7_9FLAO</name>
<dbReference type="PROSITE" id="PS51257">
    <property type="entry name" value="PROKAR_LIPOPROTEIN"/>
    <property type="match status" value="1"/>
</dbReference>
<comment type="caution">
    <text evidence="1">The sequence shown here is derived from an EMBL/GenBank/DDBJ whole genome shotgun (WGS) entry which is preliminary data.</text>
</comment>
<dbReference type="InterPro" id="IPR011659">
    <property type="entry name" value="WD40"/>
</dbReference>
<protein>
    <recommendedName>
        <fullName evidence="3">WD40-like beta Propeller containing protein</fullName>
    </recommendedName>
</protein>
<evidence type="ECO:0008006" key="3">
    <source>
        <dbReference type="Google" id="ProtNLM"/>
    </source>
</evidence>
<reference evidence="1 2" key="1">
    <citation type="submission" date="2015-09" db="EMBL/GenBank/DDBJ databases">
        <title>Genome sequence of the marine flavobacterium Croceitalea dokdonensis DOKDO 023 that contains proton- and sodium-pumping rhodopsins.</title>
        <authorList>
            <person name="Kwon S.-K."/>
            <person name="Lee H.K."/>
            <person name="Kwak M.-J."/>
            <person name="Kim J.F."/>
        </authorList>
    </citation>
    <scope>NUCLEOTIDE SEQUENCE [LARGE SCALE GENOMIC DNA]</scope>
    <source>
        <strain evidence="1 2">DOKDO 023</strain>
    </source>
</reference>
<dbReference type="Pfam" id="PF07676">
    <property type="entry name" value="PD40"/>
    <property type="match status" value="1"/>
</dbReference>
<dbReference type="AlphaFoldDB" id="A0A0N8H4M7"/>
<dbReference type="PATRIC" id="fig|1300341.3.peg.701"/>
<dbReference type="Proteomes" id="UP000050280">
    <property type="component" value="Unassembled WGS sequence"/>
</dbReference>
<proteinExistence type="predicted"/>
<evidence type="ECO:0000313" key="2">
    <source>
        <dbReference type="Proteomes" id="UP000050280"/>
    </source>
</evidence>
<dbReference type="STRING" id="1300341.I595_711"/>
<organism evidence="1 2">
    <name type="scientific">Croceitalea dokdonensis DOKDO 023</name>
    <dbReference type="NCBI Taxonomy" id="1300341"/>
    <lineage>
        <taxon>Bacteria</taxon>
        <taxon>Pseudomonadati</taxon>
        <taxon>Bacteroidota</taxon>
        <taxon>Flavobacteriia</taxon>
        <taxon>Flavobacteriales</taxon>
        <taxon>Flavobacteriaceae</taxon>
        <taxon>Croceitalea</taxon>
    </lineage>
</organism>
<gene>
    <name evidence="1" type="ORF">I595_711</name>
</gene>
<accession>A0A0N8H4M7</accession>
<sequence>MNIKMEKTFITLLIAGILSLQSCDAKKQKTKDNNIPTIKNPYLGQKPPGLRPLPFAPGLVSTDLYEVNSAFTPDMKAFYFIRRGEENKKSAFYEYKYSEINGEWKKSEIASPWIGRPVISPDGQTMHLGDRYLKRTESGWSELQKLEPPTVSNDSMYIMRLSSSSNGTYYFDTYKENDSTFPIRYSRLINGKHEEPKALPKAINKGTFLSHPFIAPDESYLLFDAQREDGYGDSDIYISFKQKDGTWGNGINLGDKINTNAWEASASITPDGKYLFFSRNVGSDDFENVDVFWVDAKVIYALKKE</sequence>
<dbReference type="SUPFAM" id="SSF82171">
    <property type="entry name" value="DPP6 N-terminal domain-like"/>
    <property type="match status" value="1"/>
</dbReference>
<dbReference type="EMBL" id="LDJX01000001">
    <property type="protein sequence ID" value="KPM33804.1"/>
    <property type="molecule type" value="Genomic_DNA"/>
</dbReference>